<dbReference type="InterPro" id="IPR003961">
    <property type="entry name" value="FN3_dom"/>
</dbReference>
<dbReference type="InterPro" id="IPR036116">
    <property type="entry name" value="FN3_sf"/>
</dbReference>
<proteinExistence type="predicted"/>
<feature type="compositionally biased region" description="Basic and acidic residues" evidence="2">
    <location>
        <begin position="1"/>
        <end position="12"/>
    </location>
</feature>
<dbReference type="Pfam" id="PF16794">
    <property type="entry name" value="fn3_4"/>
    <property type="match status" value="1"/>
</dbReference>
<organism evidence="4 5">
    <name type="scientific">Daphnia galeata</name>
    <dbReference type="NCBI Taxonomy" id="27404"/>
    <lineage>
        <taxon>Eukaryota</taxon>
        <taxon>Metazoa</taxon>
        <taxon>Ecdysozoa</taxon>
        <taxon>Arthropoda</taxon>
        <taxon>Crustacea</taxon>
        <taxon>Branchiopoda</taxon>
        <taxon>Diplostraca</taxon>
        <taxon>Cladocera</taxon>
        <taxon>Anomopoda</taxon>
        <taxon>Daphniidae</taxon>
        <taxon>Daphnia</taxon>
    </lineage>
</organism>
<dbReference type="EMBL" id="CAKKLH010000305">
    <property type="protein sequence ID" value="CAH0110698.1"/>
    <property type="molecule type" value="Genomic_DNA"/>
</dbReference>
<reference evidence="4" key="1">
    <citation type="submission" date="2021-11" db="EMBL/GenBank/DDBJ databases">
        <authorList>
            <person name="Schell T."/>
        </authorList>
    </citation>
    <scope>NUCLEOTIDE SEQUENCE</scope>
    <source>
        <strain evidence="4">M5</strain>
    </source>
</reference>
<keyword evidence="1" id="KW-0175">Coiled coil</keyword>
<keyword evidence="5" id="KW-1185">Reference proteome</keyword>
<dbReference type="PROSITE" id="PS50853">
    <property type="entry name" value="FN3"/>
    <property type="match status" value="1"/>
</dbReference>
<feature type="compositionally biased region" description="Polar residues" evidence="2">
    <location>
        <begin position="588"/>
        <end position="619"/>
    </location>
</feature>
<sequence length="743" mass="80101">MVDDGRKVDHPDQVTIETTTATVNPSLKLKINLRDRQAIRKRHRSSSPTNSSDSSSTHGSTRSSSRHHTVSAGGTRASSLKRNRKDNHQRRHADADESSPQTEEITPPPSSNGSPVKKIVSETDGTNNRHNEMRKVRMSSGGGLTSESITTISSERKSKSLESPGRESMMSSSILLVDMNGDSTPSPIVESHIPDPNGSPPESPVLNEDEKSEKEMKNLDLETRVGTTRKIVKRLTREELERLVMEQMCLAIRERGVTGELERKLEAADAQLERYRRRSEALHKQVSDLEMIVRRFVSQQSKSRNQIIAPPMKMTRSVGLQINLSSHPNTGNQIAALKKPAENPKPAVTIVPAVSMKSPTASQSVATSTGSPMTSPSSPNSNLARVPIPPSFTMQSPDIASYVPQQAVPRYRTTPHRRPDEAPNSSKIATYVNIEGMKSIPGVASVASKLLKNSVNITPVIPLAPKPQPNHSTPNPNTVAAMLVRARSATTGDPSSTSVPQPIPASVPMARWSKVPASRATTVNKVTLPGRLPNVIDLTDEDLEKERAAAAAGRLIVPRQMPKATSANASSGIPNGMPNGVARGVALKSTTLNGRSSTTASKPNGNSPPSSANTKSTLTHPAPLPPAPLGPLNPSWKALAPKPTLDIKRVANGIVLSWTMHENLSNHADIASYQLFAYQEGPDPPNVNGSVWKRVGDVKALPLPMACTLTQFLEGHRYHFAVRAMDVHGRAGHFSEPGTILLS</sequence>
<dbReference type="Proteomes" id="UP000789390">
    <property type="component" value="Unassembled WGS sequence"/>
</dbReference>
<dbReference type="SUPFAM" id="SSF49265">
    <property type="entry name" value="Fibronectin type III"/>
    <property type="match status" value="1"/>
</dbReference>
<feature type="compositionally biased region" description="Polar residues" evidence="2">
    <location>
        <begin position="357"/>
        <end position="366"/>
    </location>
</feature>
<feature type="region of interest" description="Disordered" evidence="2">
    <location>
        <begin position="357"/>
        <end position="381"/>
    </location>
</feature>
<evidence type="ECO:0000313" key="4">
    <source>
        <dbReference type="EMBL" id="CAH0110698.1"/>
    </source>
</evidence>
<name>A0A8J2WTB8_9CRUS</name>
<dbReference type="PANTHER" id="PTHR23210">
    <property type="entry name" value="ACTIVATING TRANSCRIPTION FACTOR 7 INTERACTING PROTEIN"/>
    <property type="match status" value="1"/>
</dbReference>
<dbReference type="InterPro" id="IPR013783">
    <property type="entry name" value="Ig-like_fold"/>
</dbReference>
<dbReference type="Gene3D" id="2.60.40.10">
    <property type="entry name" value="Immunoglobulins"/>
    <property type="match status" value="1"/>
</dbReference>
<feature type="compositionally biased region" description="Polar residues" evidence="2">
    <location>
        <begin position="563"/>
        <end position="573"/>
    </location>
</feature>
<feature type="region of interest" description="Disordered" evidence="2">
    <location>
        <begin position="1"/>
        <end position="215"/>
    </location>
</feature>
<comment type="caution">
    <text evidence="4">The sequence shown here is derived from an EMBL/GenBank/DDBJ whole genome shotgun (WGS) entry which is preliminary data.</text>
</comment>
<protein>
    <recommendedName>
        <fullName evidence="3">Fibronectin type-III domain-containing protein</fullName>
    </recommendedName>
</protein>
<dbReference type="GO" id="GO:0003712">
    <property type="term" value="F:transcription coregulator activity"/>
    <property type="evidence" value="ECO:0007669"/>
    <property type="project" value="TreeGrafter"/>
</dbReference>
<dbReference type="GO" id="GO:0005634">
    <property type="term" value="C:nucleus"/>
    <property type="evidence" value="ECO:0007669"/>
    <property type="project" value="TreeGrafter"/>
</dbReference>
<feature type="domain" description="Fibronectin type-III" evidence="3">
    <location>
        <begin position="640"/>
        <end position="743"/>
    </location>
</feature>
<feature type="coiled-coil region" evidence="1">
    <location>
        <begin position="258"/>
        <end position="292"/>
    </location>
</feature>
<dbReference type="GO" id="GO:0005667">
    <property type="term" value="C:transcription regulator complex"/>
    <property type="evidence" value="ECO:0007669"/>
    <property type="project" value="TreeGrafter"/>
</dbReference>
<evidence type="ECO:0000259" key="3">
    <source>
        <dbReference type="PROSITE" id="PS50853"/>
    </source>
</evidence>
<accession>A0A8J2WTB8</accession>
<feature type="region of interest" description="Disordered" evidence="2">
    <location>
        <begin position="562"/>
        <end position="630"/>
    </location>
</feature>
<feature type="compositionally biased region" description="Basic residues" evidence="2">
    <location>
        <begin position="79"/>
        <end position="91"/>
    </location>
</feature>
<dbReference type="OrthoDB" id="2434995at2759"/>
<dbReference type="InterPro" id="IPR056565">
    <property type="entry name" value="Fn3_ATF7IP"/>
</dbReference>
<gene>
    <name evidence="4" type="ORF">DGAL_LOCUS14291</name>
</gene>
<evidence type="ECO:0000256" key="2">
    <source>
        <dbReference type="SAM" id="MobiDB-lite"/>
    </source>
</evidence>
<feature type="compositionally biased region" description="Low complexity" evidence="2">
    <location>
        <begin position="367"/>
        <end position="381"/>
    </location>
</feature>
<dbReference type="GO" id="GO:0006355">
    <property type="term" value="P:regulation of DNA-templated transcription"/>
    <property type="evidence" value="ECO:0007669"/>
    <property type="project" value="TreeGrafter"/>
</dbReference>
<feature type="compositionally biased region" description="Low complexity" evidence="2">
    <location>
        <begin position="46"/>
        <end position="63"/>
    </location>
</feature>
<dbReference type="PANTHER" id="PTHR23210:SF26">
    <property type="entry name" value="ACTIVATING TRANSCRIPTION FACTOR 7-INTERACTING PROTEIN 1"/>
    <property type="match status" value="1"/>
</dbReference>
<feature type="compositionally biased region" description="Polar residues" evidence="2">
    <location>
        <begin position="15"/>
        <end position="25"/>
    </location>
</feature>
<dbReference type="AlphaFoldDB" id="A0A8J2WTB8"/>
<evidence type="ECO:0000313" key="5">
    <source>
        <dbReference type="Proteomes" id="UP000789390"/>
    </source>
</evidence>
<dbReference type="InterPro" id="IPR026085">
    <property type="entry name" value="ATF7-int"/>
</dbReference>
<evidence type="ECO:0000256" key="1">
    <source>
        <dbReference type="SAM" id="Coils"/>
    </source>
</evidence>